<keyword evidence="1" id="KW-0472">Membrane</keyword>
<dbReference type="EMBL" id="CP093343">
    <property type="protein sequence ID" value="WOG85966.1"/>
    <property type="molecule type" value="Genomic_DNA"/>
</dbReference>
<proteinExistence type="predicted"/>
<dbReference type="PANTHER" id="PTHR36760:SF1">
    <property type="entry name" value="ACIDIC LEUCINE-RICH NUCLEAR PHOSPHOPROTEIN 32 FAMILY B PROTEIN"/>
    <property type="match status" value="1"/>
</dbReference>
<dbReference type="PANTHER" id="PTHR36760">
    <property type="entry name" value="ACIDIC LEUCINE-RICH NUCLEAR PHOSPHOPROTEIN 32 FAMILY B PROTEIN"/>
    <property type="match status" value="1"/>
</dbReference>
<protein>
    <submittedName>
        <fullName evidence="2">Uncharacterized protein</fullName>
    </submittedName>
</protein>
<evidence type="ECO:0000313" key="3">
    <source>
        <dbReference type="Proteomes" id="UP000077755"/>
    </source>
</evidence>
<keyword evidence="1" id="KW-0812">Transmembrane</keyword>
<dbReference type="AlphaFoldDB" id="A0AAF1AMV5"/>
<gene>
    <name evidence="2" type="ORF">DCAR_0105159</name>
</gene>
<evidence type="ECO:0000256" key="1">
    <source>
        <dbReference type="SAM" id="Phobius"/>
    </source>
</evidence>
<accession>A0AAF1AMV5</accession>
<feature type="transmembrane region" description="Helical" evidence="1">
    <location>
        <begin position="22"/>
        <end position="42"/>
    </location>
</feature>
<keyword evidence="3" id="KW-1185">Reference proteome</keyword>
<dbReference type="Proteomes" id="UP000077755">
    <property type="component" value="Chromosome 1"/>
</dbReference>
<reference evidence="2" key="1">
    <citation type="journal article" date="2016" name="Nat. Genet.">
        <title>A high-quality carrot genome assembly provides new insights into carotenoid accumulation and asterid genome evolution.</title>
        <authorList>
            <person name="Iorizzo M."/>
            <person name="Ellison S."/>
            <person name="Senalik D."/>
            <person name="Zeng P."/>
            <person name="Satapoomin P."/>
            <person name="Huang J."/>
            <person name="Bowman M."/>
            <person name="Iovene M."/>
            <person name="Sanseverino W."/>
            <person name="Cavagnaro P."/>
            <person name="Yildiz M."/>
            <person name="Macko-Podgorni A."/>
            <person name="Moranska E."/>
            <person name="Grzebelus E."/>
            <person name="Grzebelus D."/>
            <person name="Ashrafi H."/>
            <person name="Zheng Z."/>
            <person name="Cheng S."/>
            <person name="Spooner D."/>
            <person name="Van Deynze A."/>
            <person name="Simon P."/>
        </authorList>
    </citation>
    <scope>NUCLEOTIDE SEQUENCE</scope>
    <source>
        <tissue evidence="2">Leaf</tissue>
    </source>
</reference>
<dbReference type="KEGG" id="dcr:108225353"/>
<feature type="transmembrane region" description="Helical" evidence="1">
    <location>
        <begin position="49"/>
        <end position="69"/>
    </location>
</feature>
<keyword evidence="1" id="KW-1133">Transmembrane helix</keyword>
<evidence type="ECO:0000313" key="2">
    <source>
        <dbReference type="EMBL" id="WOG85966.1"/>
    </source>
</evidence>
<sequence>MAELCLSRSCISQIYRVVCTDFILLFSFVFCHPLYLSYFVFFSPYLYKLVSFLSPLFVTISLVLLALILDNFTPKLFQPGSSFLLSAFSAVFDVLSSKCAEDFQDFEELEVYKIVFLLDESHETETSGSDLVESSEAEVSEPECEEKYCLEDVHHILALSPGSETRSSTLYLAEATEFPLIEEKKEMLHSTLEKEVDCQAAIFNKVFDVEQESEAVDINIDCINVAKEHAGTVKSRIDSYNKIVKKAVTNERRALSFDHEGSNLASYGSMRKEKEWKRTLACKLFEERHSNVVGGGEGMDSLWETYESDSTKPTRKDVKNKNTKKKTYDLDYNCNADEDDDEIEMTNGHLCCLQAFKFSARKMNMGMGRSNIVKITKALKGIGWLHNVKRHDKKEKP</sequence>
<name>A0AAF1AMV5_DAUCS</name>
<organism evidence="2 3">
    <name type="scientific">Daucus carota subsp. sativus</name>
    <name type="common">Carrot</name>
    <dbReference type="NCBI Taxonomy" id="79200"/>
    <lineage>
        <taxon>Eukaryota</taxon>
        <taxon>Viridiplantae</taxon>
        <taxon>Streptophyta</taxon>
        <taxon>Embryophyta</taxon>
        <taxon>Tracheophyta</taxon>
        <taxon>Spermatophyta</taxon>
        <taxon>Magnoliopsida</taxon>
        <taxon>eudicotyledons</taxon>
        <taxon>Gunneridae</taxon>
        <taxon>Pentapetalae</taxon>
        <taxon>asterids</taxon>
        <taxon>campanulids</taxon>
        <taxon>Apiales</taxon>
        <taxon>Apiaceae</taxon>
        <taxon>Apioideae</taxon>
        <taxon>Scandiceae</taxon>
        <taxon>Daucinae</taxon>
        <taxon>Daucus</taxon>
        <taxon>Daucus sect. Daucus</taxon>
    </lineage>
</organism>
<reference evidence="2" key="2">
    <citation type="submission" date="2022-03" db="EMBL/GenBank/DDBJ databases">
        <title>Draft title - Genomic analysis of global carrot germplasm unveils the trajectory of domestication and the origin of high carotenoid orange carrot.</title>
        <authorList>
            <person name="Iorizzo M."/>
            <person name="Ellison S."/>
            <person name="Senalik D."/>
            <person name="Macko-Podgorni A."/>
            <person name="Grzebelus D."/>
            <person name="Bostan H."/>
            <person name="Rolling W."/>
            <person name="Curaba J."/>
            <person name="Simon P."/>
        </authorList>
    </citation>
    <scope>NUCLEOTIDE SEQUENCE</scope>
    <source>
        <tissue evidence="2">Leaf</tissue>
    </source>
</reference>